<evidence type="ECO:0000313" key="2">
    <source>
        <dbReference type="EMBL" id="CAD8469484.1"/>
    </source>
</evidence>
<dbReference type="AlphaFoldDB" id="A0A7S0E0C2"/>
<sequence length="247" mass="27300">MFFIASIVGIPSILACVYWWYRSYLAPNTQRPTIACDMDEVLCDFLGALVAWHNATYGTTLRKSDFKSYQFHDTWGGTLAEGVEKVHAFFQTPYFAQIEPVPGAVTAMTELRSRANLVVVTSRQHVIAEHTVAWLSRCFPGVFSDVLFGNHYSQTNPDPTAIDATKRTKADMCKAVGAVALVDDNVSYCVQCAGSLEKVVLFGAYGWNATPPALPRNVVRATDWRQAVGCLHAVLDRLEENQAMLLG</sequence>
<dbReference type="Pfam" id="PF06941">
    <property type="entry name" value="NT5C"/>
    <property type="match status" value="1"/>
</dbReference>
<organism evidence="2">
    <name type="scientific">Phaeocystis antarctica</name>
    <dbReference type="NCBI Taxonomy" id="33657"/>
    <lineage>
        <taxon>Eukaryota</taxon>
        <taxon>Haptista</taxon>
        <taxon>Haptophyta</taxon>
        <taxon>Prymnesiophyceae</taxon>
        <taxon>Phaeocystales</taxon>
        <taxon>Phaeocystaceae</taxon>
        <taxon>Phaeocystis</taxon>
    </lineage>
</organism>
<dbReference type="PANTHER" id="PTHR35134:SF2">
    <property type="entry name" value="NUCLEOTIDASE YQFW-RELATED"/>
    <property type="match status" value="1"/>
</dbReference>
<dbReference type="InterPro" id="IPR023214">
    <property type="entry name" value="HAD_sf"/>
</dbReference>
<proteinExistence type="predicted"/>
<reference evidence="2" key="1">
    <citation type="submission" date="2021-01" db="EMBL/GenBank/DDBJ databases">
        <authorList>
            <person name="Corre E."/>
            <person name="Pelletier E."/>
            <person name="Niang G."/>
            <person name="Scheremetjew M."/>
            <person name="Finn R."/>
            <person name="Kale V."/>
            <person name="Holt S."/>
            <person name="Cochrane G."/>
            <person name="Meng A."/>
            <person name="Brown T."/>
            <person name="Cohen L."/>
        </authorList>
    </citation>
    <scope>NUCLEOTIDE SEQUENCE</scope>
    <source>
        <strain evidence="2">CCMP1374</strain>
    </source>
</reference>
<protein>
    <submittedName>
        <fullName evidence="2">Uncharacterized protein</fullName>
    </submittedName>
</protein>
<evidence type="ECO:0000256" key="1">
    <source>
        <dbReference type="PIRSR" id="PIRSR610708-1"/>
    </source>
</evidence>
<feature type="active site" description="Nucleophile" evidence="1">
    <location>
        <position position="37"/>
    </location>
</feature>
<name>A0A7S0E0C2_9EUKA</name>
<dbReference type="EMBL" id="HBEP01002932">
    <property type="protein sequence ID" value="CAD8469484.1"/>
    <property type="molecule type" value="Transcribed_RNA"/>
</dbReference>
<dbReference type="GO" id="GO:0009264">
    <property type="term" value="P:deoxyribonucleotide catabolic process"/>
    <property type="evidence" value="ECO:0007669"/>
    <property type="project" value="InterPro"/>
</dbReference>
<dbReference type="PANTHER" id="PTHR35134">
    <property type="entry name" value="NUCLEOTIDASE YQFW-RELATED"/>
    <property type="match status" value="1"/>
</dbReference>
<feature type="active site" description="Proton donor" evidence="1">
    <location>
        <position position="39"/>
    </location>
</feature>
<dbReference type="SUPFAM" id="SSF56784">
    <property type="entry name" value="HAD-like"/>
    <property type="match status" value="1"/>
</dbReference>
<dbReference type="Gene3D" id="3.40.50.1000">
    <property type="entry name" value="HAD superfamily/HAD-like"/>
    <property type="match status" value="1"/>
</dbReference>
<accession>A0A7S0E0C2</accession>
<dbReference type="GO" id="GO:0008253">
    <property type="term" value="F:5'-nucleotidase activity"/>
    <property type="evidence" value="ECO:0007669"/>
    <property type="project" value="InterPro"/>
</dbReference>
<dbReference type="InterPro" id="IPR010708">
    <property type="entry name" value="5'(3')-deoxyribonucleotidase"/>
</dbReference>
<dbReference type="InterPro" id="IPR052419">
    <property type="entry name" value="5_3-deoxyribonucleotidase-like"/>
</dbReference>
<dbReference type="InterPro" id="IPR036412">
    <property type="entry name" value="HAD-like_sf"/>
</dbReference>
<gene>
    <name evidence="2" type="ORF">PANT1444_LOCUS1656</name>
</gene>